<evidence type="ECO:0000256" key="10">
    <source>
        <dbReference type="SAM" id="SignalP"/>
    </source>
</evidence>
<name>A0A1D7QGY7_9SPHI</name>
<dbReference type="Pfam" id="PF00593">
    <property type="entry name" value="TonB_dep_Rec_b-barrel"/>
    <property type="match status" value="1"/>
</dbReference>
<feature type="domain" description="TonB-dependent receptor-like beta-barrel" evidence="11">
    <location>
        <begin position="407"/>
        <end position="956"/>
    </location>
</feature>
<evidence type="ECO:0000256" key="6">
    <source>
        <dbReference type="ARBA" id="ARBA00023136"/>
    </source>
</evidence>
<keyword evidence="7 8" id="KW-0998">Cell outer membrane</keyword>
<comment type="subcellular location">
    <subcellularLocation>
        <location evidence="1 8">Cell outer membrane</location>
        <topology evidence="1 8">Multi-pass membrane protein</topology>
    </subcellularLocation>
</comment>
<dbReference type="Pfam" id="PF07715">
    <property type="entry name" value="Plug"/>
    <property type="match status" value="1"/>
</dbReference>
<organism evidence="13 14">
    <name type="scientific">Pedobacter steynii</name>
    <dbReference type="NCBI Taxonomy" id="430522"/>
    <lineage>
        <taxon>Bacteria</taxon>
        <taxon>Pseudomonadati</taxon>
        <taxon>Bacteroidota</taxon>
        <taxon>Sphingobacteriia</taxon>
        <taxon>Sphingobacteriales</taxon>
        <taxon>Sphingobacteriaceae</taxon>
        <taxon>Pedobacter</taxon>
    </lineage>
</organism>
<keyword evidence="2 8" id="KW-0813">Transport</keyword>
<keyword evidence="5 9" id="KW-0798">TonB box</keyword>
<dbReference type="Gene3D" id="2.60.40.1120">
    <property type="entry name" value="Carboxypeptidase-like, regulatory domain"/>
    <property type="match status" value="1"/>
</dbReference>
<evidence type="ECO:0000313" key="14">
    <source>
        <dbReference type="Proteomes" id="UP000094313"/>
    </source>
</evidence>
<dbReference type="InterPro" id="IPR036942">
    <property type="entry name" value="Beta-barrel_TonB_sf"/>
</dbReference>
<keyword evidence="4 8" id="KW-0812">Transmembrane</keyword>
<dbReference type="Gene3D" id="2.40.170.20">
    <property type="entry name" value="TonB-dependent receptor, beta-barrel domain"/>
    <property type="match status" value="1"/>
</dbReference>
<evidence type="ECO:0000256" key="9">
    <source>
        <dbReference type="RuleBase" id="RU003357"/>
    </source>
</evidence>
<keyword evidence="3 8" id="KW-1134">Transmembrane beta strand</keyword>
<sequence>MKVFYLLKPCLLLLIILATLTVQAQTGSVTGTVLDETGLPLPGASVQIKSINKSATTDASGKYRLTGLSNGTFILTISYIGYTSISQNVNISGNVSADFSLKPDAQNLSEVVVIGYGTAQKKDLTGSIATVSAKDFQKGAITTPEQLIQGKVAGVNIVSNGGQPGVGSVIRIRGGASLNASNDPLIVIDGVPFSGNTISNAPNPLALVNPNDIETFTVLKDANATAIYGSRASNGVILITTKKGSSGAPVINFNTNNSYETIAKKVNILSADQIRDYVNQYGNKSYDENPAHTYKSLMGNANTDWQDEIYKNAFSTDNSLSLSGTFKGVPYRVSAGYLDKRGLLLTDKLERATGGFGISPKLFGDHLKIDLNLKGSLTEARFANDAARGAALQFDPTQSIYADNQFGGYFEWIQGQVPNPNAPRNPLALIRLRSNIGKTERSFGNARFDYAFHFLPELHANLNLGYDISKGYGTIRVPEYAAQNASTKGFEKQSLDTQNNKVAEFYLNYKKDITSLRSNIDVTAGYGYYDNSTTNNNFSEYRANGSLIKAPQFPFNVEREKLLSYYGRLIYTFADNYILSGTMRADGSSRFAEDHRWGYFPSVGFTWRAIGEDFLKDSKVFSDLKLRLSYGETGNKDGIGNYNYMSKYFSNNNQGQYQLGDKFYDYYTPAAYEPDLRWETTTTYNAGLDYGFLKGRIYGSVDVYYKKTKDLLSTVDISSGTNFNNRLLTNVGNMDVRGIEANVNVSLIRSEDVNWDFGVNMAYNKREVTNLSLNPDPNFIIDAGGITGGTGINIKYNAINQVPGSFYVRKQIYDEKGMPLEGVYADLDGNGVINDKDQYFYKSPDPKIILGFNTAFSYKKWTLSTVLRANLGNYVYDNVSSNFGVRSNILSPSGLINNANADIYNTNFTNNQYLSDYYVKNASFLKMDNAGLAFNAGRISKNGNTTLRVSANVQNVFVITNYKGLDPELSSGIDFNLYPRPRTYTLGLNVGF</sequence>
<dbReference type="Pfam" id="PF13715">
    <property type="entry name" value="CarbopepD_reg_2"/>
    <property type="match status" value="1"/>
</dbReference>
<feature type="signal peptide" evidence="10">
    <location>
        <begin position="1"/>
        <end position="24"/>
    </location>
</feature>
<dbReference type="FunFam" id="2.170.130.10:FF:000008">
    <property type="entry name" value="SusC/RagA family TonB-linked outer membrane protein"/>
    <property type="match status" value="1"/>
</dbReference>
<dbReference type="InterPro" id="IPR037066">
    <property type="entry name" value="Plug_dom_sf"/>
</dbReference>
<dbReference type="AlphaFoldDB" id="A0A1D7QGY7"/>
<evidence type="ECO:0000256" key="8">
    <source>
        <dbReference type="PROSITE-ProRule" id="PRU01360"/>
    </source>
</evidence>
<dbReference type="SUPFAM" id="SSF56935">
    <property type="entry name" value="Porins"/>
    <property type="match status" value="1"/>
</dbReference>
<evidence type="ECO:0000256" key="3">
    <source>
        <dbReference type="ARBA" id="ARBA00022452"/>
    </source>
</evidence>
<dbReference type="Proteomes" id="UP000094313">
    <property type="component" value="Chromosome"/>
</dbReference>
<gene>
    <name evidence="13" type="ORF">BFS30_12455</name>
</gene>
<feature type="chain" id="PRO_5009098661" evidence="10">
    <location>
        <begin position="25"/>
        <end position="992"/>
    </location>
</feature>
<protein>
    <submittedName>
        <fullName evidence="13">SusC/RagA family protein</fullName>
    </submittedName>
</protein>
<evidence type="ECO:0000256" key="1">
    <source>
        <dbReference type="ARBA" id="ARBA00004571"/>
    </source>
</evidence>
<dbReference type="GO" id="GO:0009279">
    <property type="term" value="C:cell outer membrane"/>
    <property type="evidence" value="ECO:0007669"/>
    <property type="project" value="UniProtKB-SubCell"/>
</dbReference>
<dbReference type="InterPro" id="IPR023997">
    <property type="entry name" value="TonB-dep_OMP_SusC/RagA_CS"/>
</dbReference>
<dbReference type="OrthoDB" id="9768177at2"/>
<evidence type="ECO:0000256" key="4">
    <source>
        <dbReference type="ARBA" id="ARBA00022692"/>
    </source>
</evidence>
<keyword evidence="6 8" id="KW-0472">Membrane</keyword>
<reference evidence="13 14" key="1">
    <citation type="submission" date="2016-08" db="EMBL/GenBank/DDBJ databases">
        <authorList>
            <person name="Seilhamer J.J."/>
        </authorList>
    </citation>
    <scope>NUCLEOTIDE SEQUENCE [LARGE SCALE GENOMIC DNA]</scope>
    <source>
        <strain evidence="13 14">DX4</strain>
    </source>
</reference>
<dbReference type="InterPro" id="IPR000531">
    <property type="entry name" value="Beta-barrel_TonB"/>
</dbReference>
<keyword evidence="14" id="KW-1185">Reference proteome</keyword>
<dbReference type="RefSeq" id="WP_069379603.1">
    <property type="nucleotide sequence ID" value="NZ_CP017141.1"/>
</dbReference>
<evidence type="ECO:0000256" key="5">
    <source>
        <dbReference type="ARBA" id="ARBA00023077"/>
    </source>
</evidence>
<dbReference type="EMBL" id="CP017141">
    <property type="protein sequence ID" value="AOM77915.1"/>
    <property type="molecule type" value="Genomic_DNA"/>
</dbReference>
<dbReference type="NCBIfam" id="TIGR04057">
    <property type="entry name" value="SusC_RagA_signa"/>
    <property type="match status" value="1"/>
</dbReference>
<evidence type="ECO:0000256" key="2">
    <source>
        <dbReference type="ARBA" id="ARBA00022448"/>
    </source>
</evidence>
<dbReference type="KEGG" id="psty:BFS30_12455"/>
<dbReference type="PROSITE" id="PS52016">
    <property type="entry name" value="TONB_DEPENDENT_REC_3"/>
    <property type="match status" value="1"/>
</dbReference>
<proteinExistence type="inferred from homology"/>
<keyword evidence="10" id="KW-0732">Signal</keyword>
<evidence type="ECO:0000256" key="7">
    <source>
        <dbReference type="ARBA" id="ARBA00023237"/>
    </source>
</evidence>
<feature type="domain" description="TonB-dependent receptor plug" evidence="12">
    <location>
        <begin position="121"/>
        <end position="236"/>
    </location>
</feature>
<evidence type="ECO:0000259" key="12">
    <source>
        <dbReference type="Pfam" id="PF07715"/>
    </source>
</evidence>
<accession>A0A1D7QGY7</accession>
<dbReference type="InterPro" id="IPR023996">
    <property type="entry name" value="TonB-dep_OMP_SusC/RagA"/>
</dbReference>
<comment type="similarity">
    <text evidence="8 9">Belongs to the TonB-dependent receptor family.</text>
</comment>
<evidence type="ECO:0000313" key="13">
    <source>
        <dbReference type="EMBL" id="AOM77915.1"/>
    </source>
</evidence>
<dbReference type="InterPro" id="IPR008969">
    <property type="entry name" value="CarboxyPept-like_regulatory"/>
</dbReference>
<dbReference type="SUPFAM" id="SSF49464">
    <property type="entry name" value="Carboxypeptidase regulatory domain-like"/>
    <property type="match status" value="1"/>
</dbReference>
<dbReference type="InterPro" id="IPR012910">
    <property type="entry name" value="Plug_dom"/>
</dbReference>
<dbReference type="Gene3D" id="2.170.130.10">
    <property type="entry name" value="TonB-dependent receptor, plug domain"/>
    <property type="match status" value="1"/>
</dbReference>
<dbReference type="InterPro" id="IPR039426">
    <property type="entry name" value="TonB-dep_rcpt-like"/>
</dbReference>
<evidence type="ECO:0000259" key="11">
    <source>
        <dbReference type="Pfam" id="PF00593"/>
    </source>
</evidence>
<dbReference type="NCBIfam" id="TIGR04056">
    <property type="entry name" value="OMP_RagA_SusC"/>
    <property type="match status" value="1"/>
</dbReference>